<dbReference type="EMBL" id="RZTZ01000009">
    <property type="protein sequence ID" value="RVT59501.1"/>
    <property type="molecule type" value="Genomic_DNA"/>
</dbReference>
<evidence type="ECO:0000313" key="3">
    <source>
        <dbReference type="Proteomes" id="UP000288024"/>
    </source>
</evidence>
<reference evidence="2 3" key="1">
    <citation type="submission" date="2019-01" db="EMBL/GenBank/DDBJ databases">
        <title>Bacillus sp. M5HDSG1-1, whole genome shotgun sequence.</title>
        <authorList>
            <person name="Tuo L."/>
        </authorList>
    </citation>
    <scope>NUCLEOTIDE SEQUENCE [LARGE SCALE GENOMIC DNA]</scope>
    <source>
        <strain evidence="2 3">M5HDSG1-1</strain>
    </source>
</reference>
<protein>
    <submittedName>
        <fullName evidence="2">Uncharacterized protein</fullName>
    </submittedName>
</protein>
<sequence length="267" mass="30634">MTNQLSLFMDQTTEIRDIRTEKQATNKVSYDVGELIGGSRKELAELRKAFEEKQSSELLEIIEKINPMLSEELISKKQFFKYFSFEAEKEKGTQPAIAKLKQLILHRVDNIPANQTREGRKSFMEAAQYLLICMEDLRVIDDVAPFINRLGNQLRTERQHKDKYNGPARLGVLGSKFRDFYLKGGFRSSFKTAFLINSWEELLTKKSVSKPKKKSSSWLRDLPERPDRKGGSPSSIQKPEDIISFFGYRGVQFGNYGAPRSHINAVA</sequence>
<gene>
    <name evidence="2" type="ORF">EM808_19595</name>
</gene>
<comment type="caution">
    <text evidence="2">The sequence shown here is derived from an EMBL/GenBank/DDBJ whole genome shotgun (WGS) entry which is preliminary data.</text>
</comment>
<dbReference type="AlphaFoldDB" id="A0A437K7B0"/>
<evidence type="ECO:0000256" key="1">
    <source>
        <dbReference type="SAM" id="MobiDB-lite"/>
    </source>
</evidence>
<dbReference type="Proteomes" id="UP000288024">
    <property type="component" value="Unassembled WGS sequence"/>
</dbReference>
<name>A0A437K7B0_9BACI</name>
<evidence type="ECO:0000313" key="2">
    <source>
        <dbReference type="EMBL" id="RVT59501.1"/>
    </source>
</evidence>
<organism evidence="2 3">
    <name type="scientific">Niallia taxi</name>
    <dbReference type="NCBI Taxonomy" id="2499688"/>
    <lineage>
        <taxon>Bacteria</taxon>
        <taxon>Bacillati</taxon>
        <taxon>Bacillota</taxon>
        <taxon>Bacilli</taxon>
        <taxon>Bacillales</taxon>
        <taxon>Bacillaceae</taxon>
        <taxon>Niallia</taxon>
    </lineage>
</organism>
<dbReference type="RefSeq" id="WP_127739898.1">
    <property type="nucleotide sequence ID" value="NZ_CAJCKN010000005.1"/>
</dbReference>
<feature type="compositionally biased region" description="Basic and acidic residues" evidence="1">
    <location>
        <begin position="221"/>
        <end position="230"/>
    </location>
</feature>
<dbReference type="GeneID" id="87619121"/>
<keyword evidence="3" id="KW-1185">Reference proteome</keyword>
<feature type="region of interest" description="Disordered" evidence="1">
    <location>
        <begin position="214"/>
        <end position="238"/>
    </location>
</feature>
<accession>A0A437K7B0</accession>
<proteinExistence type="predicted"/>